<dbReference type="EMBL" id="JFAX01000035">
    <property type="protein sequence ID" value="EXI64440.1"/>
    <property type="molecule type" value="Genomic_DNA"/>
</dbReference>
<organism evidence="2 3">
    <name type="scientific">Candidatus Accumulibacter adjunctus</name>
    <dbReference type="NCBI Taxonomy" id="1454001"/>
    <lineage>
        <taxon>Bacteria</taxon>
        <taxon>Pseudomonadati</taxon>
        <taxon>Pseudomonadota</taxon>
        <taxon>Betaproteobacteria</taxon>
        <taxon>Candidatus Accumulibacter</taxon>
    </lineage>
</organism>
<dbReference type="STRING" id="1454001.AW08_03687"/>
<gene>
    <name evidence="2" type="ORF">AW08_03687</name>
</gene>
<reference evidence="2" key="1">
    <citation type="submission" date="2014-02" db="EMBL/GenBank/DDBJ databases">
        <title>Expanding our view of genomic diversity in Candidatus Accumulibacter clades.</title>
        <authorList>
            <person name="Skennerton C.T."/>
            <person name="Barr J.J."/>
            <person name="Slater F.R."/>
            <person name="Bond P.L."/>
            <person name="Tyson G.W."/>
        </authorList>
    </citation>
    <scope>NUCLEOTIDE SEQUENCE [LARGE SCALE GENOMIC DNA]</scope>
</reference>
<dbReference type="Proteomes" id="UP000020218">
    <property type="component" value="Unassembled WGS sequence"/>
</dbReference>
<evidence type="ECO:0000313" key="3">
    <source>
        <dbReference type="Proteomes" id="UP000020218"/>
    </source>
</evidence>
<feature type="signal peptide" evidence="1">
    <location>
        <begin position="1"/>
        <end position="22"/>
    </location>
</feature>
<keyword evidence="3" id="KW-1185">Reference proteome</keyword>
<protein>
    <recommendedName>
        <fullName evidence="4">Proline-rich region</fullName>
    </recommendedName>
</protein>
<keyword evidence="1" id="KW-0732">Signal</keyword>
<dbReference type="AlphaFoldDB" id="A0A011NJA7"/>
<sequence>MMKKTFAALLLLLAWQPLPSMAEAHGYGAASVSGGVVVAGGRGGYYGPRGGYYGPRGGYYGPPGGYYGPRWRSYGPGVGFYFGAAPGWGWPWGPPLYYPPPVVYPPVVTVPPPVVYVERGADVAVQEQETGQALEPGYWYYCRANGAYYPAVMQCPGPWERVLPRDD</sequence>
<dbReference type="PATRIC" id="fig|1454001.3.peg.3725"/>
<evidence type="ECO:0008006" key="4">
    <source>
        <dbReference type="Google" id="ProtNLM"/>
    </source>
</evidence>
<accession>A0A011NJA7</accession>
<evidence type="ECO:0000256" key="1">
    <source>
        <dbReference type="SAM" id="SignalP"/>
    </source>
</evidence>
<feature type="chain" id="PRO_5001462328" description="Proline-rich region" evidence="1">
    <location>
        <begin position="23"/>
        <end position="167"/>
    </location>
</feature>
<evidence type="ECO:0000313" key="2">
    <source>
        <dbReference type="EMBL" id="EXI64440.1"/>
    </source>
</evidence>
<proteinExistence type="predicted"/>
<comment type="caution">
    <text evidence="2">The sequence shown here is derived from an EMBL/GenBank/DDBJ whole genome shotgun (WGS) entry which is preliminary data.</text>
</comment>
<name>A0A011NJA7_9PROT</name>